<dbReference type="AlphaFoldDB" id="A0AAD7XGR1"/>
<reference evidence="2" key="1">
    <citation type="submission" date="2022-11" db="EMBL/GenBank/DDBJ databases">
        <title>Genome Sequence of Cubamyces cubensis.</title>
        <authorList>
            <person name="Buettner E."/>
        </authorList>
    </citation>
    <scope>NUCLEOTIDE SEQUENCE</scope>
    <source>
        <strain evidence="2">MPL-01</strain>
    </source>
</reference>
<accession>A0AAD7XGR1</accession>
<protein>
    <submittedName>
        <fullName evidence="2">Uncharacterized protein</fullName>
    </submittedName>
</protein>
<organism evidence="2 3">
    <name type="scientific">Trametes cubensis</name>
    <dbReference type="NCBI Taxonomy" id="1111947"/>
    <lineage>
        <taxon>Eukaryota</taxon>
        <taxon>Fungi</taxon>
        <taxon>Dikarya</taxon>
        <taxon>Basidiomycota</taxon>
        <taxon>Agaricomycotina</taxon>
        <taxon>Agaricomycetes</taxon>
        <taxon>Polyporales</taxon>
        <taxon>Polyporaceae</taxon>
        <taxon>Trametes</taxon>
    </lineage>
</organism>
<feature type="region of interest" description="Disordered" evidence="1">
    <location>
        <begin position="18"/>
        <end position="61"/>
    </location>
</feature>
<evidence type="ECO:0000313" key="2">
    <source>
        <dbReference type="EMBL" id="KAJ8502133.1"/>
    </source>
</evidence>
<feature type="compositionally biased region" description="Basic and acidic residues" evidence="1">
    <location>
        <begin position="312"/>
        <end position="329"/>
    </location>
</feature>
<proteinExistence type="predicted"/>
<feature type="compositionally biased region" description="Low complexity" evidence="1">
    <location>
        <begin position="18"/>
        <end position="29"/>
    </location>
</feature>
<feature type="region of interest" description="Disordered" evidence="1">
    <location>
        <begin position="278"/>
        <end position="329"/>
    </location>
</feature>
<comment type="caution">
    <text evidence="2">The sequence shown here is derived from an EMBL/GenBank/DDBJ whole genome shotgun (WGS) entry which is preliminary data.</text>
</comment>
<dbReference type="Proteomes" id="UP001215151">
    <property type="component" value="Unassembled WGS sequence"/>
</dbReference>
<evidence type="ECO:0000256" key="1">
    <source>
        <dbReference type="SAM" id="MobiDB-lite"/>
    </source>
</evidence>
<dbReference type="EMBL" id="JAPEVG010000002">
    <property type="protein sequence ID" value="KAJ8502133.1"/>
    <property type="molecule type" value="Genomic_DNA"/>
</dbReference>
<gene>
    <name evidence="2" type="ORF">ONZ51_g220</name>
</gene>
<sequence>MPPTTFQHSLDSDVELGLPSWTTLSTGGTSEEEDTLLPDSHATTPEPFDQLEDQDRQPKGQTYHSPIEVKAHYIKHHNTKAHQTATGQTPNPHKRNISQLLDTLNPERQNTPKYARKRAQTSDGPRGKSMGAPLGRVSFQATSTSNAAPTSALLRPQRKAKLLRAITEDSDRVEWERVDRLLQTHVAPAVVLPQYAPSARLHRHKDSLNGLMHVALDDLRHGSKGKARAQPMWTEPSWSNVGEFKERMDRMFGRGDITRGQGRAPKNAKRLSVIDSEGIRLVDEEEPRHSTLEEDETADEDADRAPRSTRRARLEKTDIRKVDPRIPKS</sequence>
<feature type="compositionally biased region" description="Acidic residues" evidence="1">
    <location>
        <begin position="293"/>
        <end position="302"/>
    </location>
</feature>
<keyword evidence="3" id="KW-1185">Reference proteome</keyword>
<feature type="region of interest" description="Disordered" evidence="1">
    <location>
        <begin position="104"/>
        <end position="132"/>
    </location>
</feature>
<feature type="compositionally biased region" description="Basic and acidic residues" evidence="1">
    <location>
        <begin position="278"/>
        <end position="292"/>
    </location>
</feature>
<evidence type="ECO:0000313" key="3">
    <source>
        <dbReference type="Proteomes" id="UP001215151"/>
    </source>
</evidence>
<name>A0AAD7XGR1_9APHY</name>